<dbReference type="Proteomes" id="UP001555786">
    <property type="component" value="Unassembled WGS sequence"/>
</dbReference>
<comment type="caution">
    <text evidence="5">The sequence shown here is derived from an EMBL/GenBank/DDBJ whole genome shotgun (WGS) entry which is preliminary data.</text>
</comment>
<protein>
    <submittedName>
        <fullName evidence="5">Inositol monophosphatase family protein</fullName>
    </submittedName>
</protein>
<keyword evidence="4" id="KW-0460">Magnesium</keyword>
<dbReference type="Gene3D" id="3.40.190.80">
    <property type="match status" value="1"/>
</dbReference>
<dbReference type="SUPFAM" id="SSF56655">
    <property type="entry name" value="Carbohydrate phosphatase"/>
    <property type="match status" value="1"/>
</dbReference>
<dbReference type="PANTHER" id="PTHR20854">
    <property type="entry name" value="INOSITOL MONOPHOSPHATASE"/>
    <property type="match status" value="1"/>
</dbReference>
<dbReference type="Gene3D" id="3.30.540.10">
    <property type="entry name" value="Fructose-1,6-Bisphosphatase, subunit A, domain 1"/>
    <property type="match status" value="1"/>
</dbReference>
<evidence type="ECO:0000313" key="6">
    <source>
        <dbReference type="Proteomes" id="UP001555786"/>
    </source>
</evidence>
<proteinExistence type="inferred from homology"/>
<name>A0ABV3PXD4_9HYPH</name>
<keyword evidence="2" id="KW-0479">Metal-binding</keyword>
<dbReference type="RefSeq" id="WP_367626737.1">
    <property type="nucleotide sequence ID" value="NZ_JBFNQD010000024.1"/>
</dbReference>
<accession>A0ABV3PXD4</accession>
<gene>
    <name evidence="5" type="ORF">ABXS05_32335</name>
</gene>
<evidence type="ECO:0000313" key="5">
    <source>
        <dbReference type="EMBL" id="MEW9310271.1"/>
    </source>
</evidence>
<dbReference type="PROSITE" id="PS00629">
    <property type="entry name" value="IMP_1"/>
    <property type="match status" value="1"/>
</dbReference>
<evidence type="ECO:0000256" key="4">
    <source>
        <dbReference type="ARBA" id="ARBA00022842"/>
    </source>
</evidence>
<evidence type="ECO:0000256" key="2">
    <source>
        <dbReference type="ARBA" id="ARBA00022723"/>
    </source>
</evidence>
<evidence type="ECO:0000256" key="1">
    <source>
        <dbReference type="ARBA" id="ARBA00009759"/>
    </source>
</evidence>
<dbReference type="Pfam" id="PF00459">
    <property type="entry name" value="Inositol_P"/>
    <property type="match status" value="1"/>
</dbReference>
<organism evidence="5 6">
    <name type="scientific">Labrys neptuniae</name>
    <dbReference type="NCBI Taxonomy" id="376174"/>
    <lineage>
        <taxon>Bacteria</taxon>
        <taxon>Pseudomonadati</taxon>
        <taxon>Pseudomonadota</taxon>
        <taxon>Alphaproteobacteria</taxon>
        <taxon>Hyphomicrobiales</taxon>
        <taxon>Xanthobacteraceae</taxon>
        <taxon>Labrys</taxon>
    </lineage>
</organism>
<evidence type="ECO:0000256" key="3">
    <source>
        <dbReference type="ARBA" id="ARBA00022801"/>
    </source>
</evidence>
<dbReference type="CDD" id="cd01641">
    <property type="entry name" value="Bacterial_IMPase_like_1"/>
    <property type="match status" value="1"/>
</dbReference>
<dbReference type="PRINTS" id="PR00377">
    <property type="entry name" value="IMPHPHTASES"/>
</dbReference>
<keyword evidence="3" id="KW-0378">Hydrolase</keyword>
<dbReference type="InterPro" id="IPR000760">
    <property type="entry name" value="Inositol_monophosphatase-like"/>
</dbReference>
<comment type="similarity">
    <text evidence="1">Belongs to the inositol monophosphatase superfamily.</text>
</comment>
<keyword evidence="6" id="KW-1185">Reference proteome</keyword>
<dbReference type="PANTHER" id="PTHR20854:SF4">
    <property type="entry name" value="INOSITOL-1-MONOPHOSPHATASE-RELATED"/>
    <property type="match status" value="1"/>
</dbReference>
<dbReference type="InterPro" id="IPR020583">
    <property type="entry name" value="Inositol_monoP_metal-BS"/>
</dbReference>
<reference evidence="5 6" key="1">
    <citation type="submission" date="2024-07" db="EMBL/GenBank/DDBJ databases">
        <title>Description of Labrys sedimenti sp. nov., isolated from a diclofenac-degrading enrichment culture.</title>
        <authorList>
            <person name="Tancsics A."/>
            <person name="Csepanyi A."/>
        </authorList>
    </citation>
    <scope>NUCLEOTIDE SEQUENCE [LARGE SCALE GENOMIC DNA]</scope>
    <source>
        <strain evidence="5 6">LMG 23578</strain>
    </source>
</reference>
<dbReference type="EMBL" id="JBFNQD010000024">
    <property type="protein sequence ID" value="MEW9310271.1"/>
    <property type="molecule type" value="Genomic_DNA"/>
</dbReference>
<sequence length="269" mass="28841">MQRPDLEAFTTFAGTLADASGAIIRKALANQRDFLTKDDASPVTEIDRRVETALRAQIAQQYPQHGILGEEFEPADLDAEWVWVIDPIDGTKAFITGIPTFGTLVALAFRGVPVLGVIDNPVTRERWIGADGIPSTLNGKPIRTRACTELANAILANGNPEPFDAAEQAAFQDLRSQTRWCVYGGGCHAYGRVADGALDISTDGGLDAFDYCALVPIVRNAGGVISTWQGEELTIRSGRQAIAASATPALHEQVLARLSTRAPALRASR</sequence>